<feature type="compositionally biased region" description="Low complexity" evidence="1">
    <location>
        <begin position="281"/>
        <end position="297"/>
    </location>
</feature>
<dbReference type="Proteomes" id="UP000198781">
    <property type="component" value="Unassembled WGS sequence"/>
</dbReference>
<keyword evidence="3" id="KW-1185">Reference proteome</keyword>
<evidence type="ECO:0000313" key="2">
    <source>
        <dbReference type="EMBL" id="SDE77502.1"/>
    </source>
</evidence>
<evidence type="ECO:0000256" key="1">
    <source>
        <dbReference type="SAM" id="MobiDB-lite"/>
    </source>
</evidence>
<reference evidence="2 3" key="1">
    <citation type="submission" date="2016-10" db="EMBL/GenBank/DDBJ databases">
        <authorList>
            <person name="de Groot N.N."/>
        </authorList>
    </citation>
    <scope>NUCLEOTIDE SEQUENCE [LARGE SCALE GENOMIC DNA]</scope>
    <source>
        <strain evidence="2 3">DSM 16619</strain>
    </source>
</reference>
<feature type="compositionally biased region" description="Pro residues" evidence="1">
    <location>
        <begin position="463"/>
        <end position="474"/>
    </location>
</feature>
<dbReference type="AlphaFoldDB" id="A0A1G7FNK9"/>
<feature type="region of interest" description="Disordered" evidence="1">
    <location>
        <begin position="1"/>
        <end position="54"/>
    </location>
</feature>
<feature type="non-terminal residue" evidence="2">
    <location>
        <position position="1"/>
    </location>
</feature>
<feature type="compositionally biased region" description="Polar residues" evidence="1">
    <location>
        <begin position="271"/>
        <end position="280"/>
    </location>
</feature>
<name>A0A1G7FNK9_9BURK</name>
<accession>A0A1G7FNK9</accession>
<organism evidence="2 3">
    <name type="scientific">Paracidovorax valerianellae</name>
    <dbReference type="NCBI Taxonomy" id="187868"/>
    <lineage>
        <taxon>Bacteria</taxon>
        <taxon>Pseudomonadati</taxon>
        <taxon>Pseudomonadota</taxon>
        <taxon>Betaproteobacteria</taxon>
        <taxon>Burkholderiales</taxon>
        <taxon>Comamonadaceae</taxon>
        <taxon>Paracidovorax</taxon>
    </lineage>
</organism>
<evidence type="ECO:0000313" key="3">
    <source>
        <dbReference type="Proteomes" id="UP000198781"/>
    </source>
</evidence>
<proteinExistence type="predicted"/>
<dbReference type="STRING" id="187868.SAMN05192589_1381"/>
<dbReference type="EMBL" id="FMZC01000038">
    <property type="protein sequence ID" value="SDE77502.1"/>
    <property type="molecule type" value="Genomic_DNA"/>
</dbReference>
<gene>
    <name evidence="2" type="ORF">SAMN05192589_1381</name>
</gene>
<feature type="region of interest" description="Disordered" evidence="1">
    <location>
        <begin position="455"/>
        <end position="474"/>
    </location>
</feature>
<protein>
    <recommendedName>
        <fullName evidence="4">Filamentous hemagglutinin</fullName>
    </recommendedName>
</protein>
<sequence>VTVGVGSQLGSSGAGVGSDKGNAQSTSRAGISGVAGNTEARTGDQETGIKPIFDKNRVSEEVNAQITITREFGKQGSTAWGNYSTQQYAKALQNGDEEAAECWGPSGTCRAVGHALIGGAAGGVGGAVGAGVTSMTAPQAQTMLRSVGLPEPMVQALVQGYGLGVGGAVGGSSGAAAGGNEAAHNTSAFAMRLIQIGGGAVLATCFALPKCAQNVGPQLITAVQDLQRLGEAVDETVLRGCRMTPTCMAAASLMGVDVFGGTPGKPGTPVQGPNNTGGDQTENPTPGGNSTTTPNEGPRGGGNTGGNQIADPKPGSNSTVSPIPEPQGPGVVFNEGANGGVGGRGPEYETPSTVVQDRVDNLVSQIPENSRGRITMGVAIVEDADGVRSVVISTSEPRGYLRPGVTLRPGEIVIDGTGHAEADIVSYANANGLRIIDIGATRPVCAGCQNTISPTGANITTPLKPPPRPKPGKP</sequence>
<feature type="region of interest" description="Disordered" evidence="1">
    <location>
        <begin position="260"/>
        <end position="345"/>
    </location>
</feature>
<evidence type="ECO:0008006" key="4">
    <source>
        <dbReference type="Google" id="ProtNLM"/>
    </source>
</evidence>